<dbReference type="AlphaFoldDB" id="A0A7D9DTW9"/>
<sequence>MAESIVNTARKEAAFESEFTRNGFPVPLGLITTLKEFSLNPVKTPEERWRTCNVPPIMPPKNKKKTNPSDTEDDAESLKIYFNSAIENRNLKVDKLSKDITNLESSLEYSQQDISELKVNMATQQESLCEDFNETWEQTEEKARKILRDRLNLEIEQQFEQAHKTGRKRNLDGSTPSRPRTVICKLYDWKVKKSILKSARRLRLTST</sequence>
<comment type="caution">
    <text evidence="1">The sequence shown here is derived from an EMBL/GenBank/DDBJ whole genome shotgun (WGS) entry which is preliminary data.</text>
</comment>
<keyword evidence="2" id="KW-1185">Reference proteome</keyword>
<reference evidence="1" key="1">
    <citation type="submission" date="2020-04" db="EMBL/GenBank/DDBJ databases">
        <authorList>
            <person name="Alioto T."/>
            <person name="Alioto T."/>
            <person name="Gomez Garrido J."/>
        </authorList>
    </citation>
    <scope>NUCLEOTIDE SEQUENCE</scope>
    <source>
        <strain evidence="1">A484AB</strain>
    </source>
</reference>
<proteinExistence type="predicted"/>
<evidence type="ECO:0000313" key="2">
    <source>
        <dbReference type="Proteomes" id="UP001152795"/>
    </source>
</evidence>
<name>A0A7D9DTW9_PARCT</name>
<dbReference type="EMBL" id="CACRXK020002244">
    <property type="protein sequence ID" value="CAB3993354.1"/>
    <property type="molecule type" value="Genomic_DNA"/>
</dbReference>
<organism evidence="1 2">
    <name type="scientific">Paramuricea clavata</name>
    <name type="common">Red gorgonian</name>
    <name type="synonym">Violescent sea-whip</name>
    <dbReference type="NCBI Taxonomy" id="317549"/>
    <lineage>
        <taxon>Eukaryota</taxon>
        <taxon>Metazoa</taxon>
        <taxon>Cnidaria</taxon>
        <taxon>Anthozoa</taxon>
        <taxon>Octocorallia</taxon>
        <taxon>Malacalcyonacea</taxon>
        <taxon>Plexauridae</taxon>
        <taxon>Paramuricea</taxon>
    </lineage>
</organism>
<dbReference type="Gene3D" id="3.30.70.1820">
    <property type="entry name" value="L1 transposable element, RRM domain"/>
    <property type="match status" value="1"/>
</dbReference>
<protein>
    <submittedName>
        <fullName evidence="1">Uncharacterized protein</fullName>
    </submittedName>
</protein>
<evidence type="ECO:0000313" key="1">
    <source>
        <dbReference type="EMBL" id="CAB3993354.1"/>
    </source>
</evidence>
<dbReference type="Proteomes" id="UP001152795">
    <property type="component" value="Unassembled WGS sequence"/>
</dbReference>
<accession>A0A7D9DTW9</accession>
<gene>
    <name evidence="1" type="ORF">PACLA_8A043047</name>
</gene>